<dbReference type="Gene3D" id="3.40.630.30">
    <property type="match status" value="1"/>
</dbReference>
<name>A0ABW1YNM8_9GAMM</name>
<reference evidence="3" key="1">
    <citation type="journal article" date="2019" name="Int. J. Syst. Evol. Microbiol.">
        <title>The Global Catalogue of Microorganisms (GCM) 10K type strain sequencing project: providing services to taxonomists for standard genome sequencing and annotation.</title>
        <authorList>
            <consortium name="The Broad Institute Genomics Platform"/>
            <consortium name="The Broad Institute Genome Sequencing Center for Infectious Disease"/>
            <person name="Wu L."/>
            <person name="Ma J."/>
        </authorList>
    </citation>
    <scope>NUCLEOTIDE SEQUENCE [LARGE SCALE GENOMIC DNA]</scope>
    <source>
        <strain evidence="3">CGMCC 1.13718</strain>
    </source>
</reference>
<accession>A0ABW1YNM8</accession>
<feature type="domain" description="N-acetyltransferase" evidence="1">
    <location>
        <begin position="1"/>
        <end position="69"/>
    </location>
</feature>
<evidence type="ECO:0000313" key="2">
    <source>
        <dbReference type="EMBL" id="MFC6633202.1"/>
    </source>
</evidence>
<comment type="caution">
    <text evidence="2">The sequence shown here is derived from an EMBL/GenBank/DDBJ whole genome shotgun (WGS) entry which is preliminary data.</text>
</comment>
<organism evidence="2 3">
    <name type="scientific">Microbulbifer taiwanensis</name>
    <dbReference type="NCBI Taxonomy" id="986746"/>
    <lineage>
        <taxon>Bacteria</taxon>
        <taxon>Pseudomonadati</taxon>
        <taxon>Pseudomonadota</taxon>
        <taxon>Gammaproteobacteria</taxon>
        <taxon>Cellvibrionales</taxon>
        <taxon>Microbulbiferaceae</taxon>
        <taxon>Microbulbifer</taxon>
    </lineage>
</organism>
<dbReference type="InterPro" id="IPR000182">
    <property type="entry name" value="GNAT_dom"/>
</dbReference>
<dbReference type="SUPFAM" id="SSF55729">
    <property type="entry name" value="Acyl-CoA N-acyltransferases (Nat)"/>
    <property type="match status" value="1"/>
</dbReference>
<dbReference type="Pfam" id="PF13508">
    <property type="entry name" value="Acetyltransf_7"/>
    <property type="match status" value="1"/>
</dbReference>
<dbReference type="PROSITE" id="PS51186">
    <property type="entry name" value="GNAT"/>
    <property type="match status" value="1"/>
</dbReference>
<gene>
    <name evidence="2" type="ORF">ACFQBM_07925</name>
</gene>
<evidence type="ECO:0000259" key="1">
    <source>
        <dbReference type="PROSITE" id="PS51186"/>
    </source>
</evidence>
<dbReference type="InterPro" id="IPR016181">
    <property type="entry name" value="Acyl_CoA_acyltransferase"/>
</dbReference>
<dbReference type="Proteomes" id="UP001596425">
    <property type="component" value="Unassembled WGS sequence"/>
</dbReference>
<evidence type="ECO:0000313" key="3">
    <source>
        <dbReference type="Proteomes" id="UP001596425"/>
    </source>
</evidence>
<protein>
    <submittedName>
        <fullName evidence="2">GNAT family N-acetyltransferase</fullName>
    </submittedName>
</protein>
<keyword evidence="3" id="KW-1185">Reference proteome</keyword>
<dbReference type="RefSeq" id="WP_377482817.1">
    <property type="nucleotide sequence ID" value="NZ_JACZFR010000006.1"/>
</dbReference>
<dbReference type="EMBL" id="JBHSVR010000001">
    <property type="protein sequence ID" value="MFC6633202.1"/>
    <property type="molecule type" value="Genomic_DNA"/>
</dbReference>
<dbReference type="CDD" id="cd04301">
    <property type="entry name" value="NAT_SF"/>
    <property type="match status" value="1"/>
</dbReference>
<proteinExistence type="predicted"/>
<sequence length="69" mass="7682">MDVAVDPDYQGQGLGRKVMQYIDSYLSSVALKGSYVSMIADEPEFYEKLGYKLVSPSSQGMTKKFQPHA</sequence>